<dbReference type="AlphaFoldDB" id="U6ME72"/>
<evidence type="ECO:0000313" key="2">
    <source>
        <dbReference type="Proteomes" id="UP000030763"/>
    </source>
</evidence>
<dbReference type="RefSeq" id="XP_013337399.1">
    <property type="nucleotide sequence ID" value="XM_013481945.1"/>
</dbReference>
<sequence>MAQNSSGKAAMRLEDLVVPAKNGEHRSIPGAKFIMHITLLVLTMLSYTVTRAFGAPFVWVLSPSWAETTLLIEQYARRAELVVPPVVLQEKVETFVGSCNPTSVEYLFKELLQKYRFMEHSLLGQKDTLRAKTLAIKETMDALEMLKRQRVREPSCYL</sequence>
<evidence type="ECO:0000313" key="1">
    <source>
        <dbReference type="EMBL" id="CDJ60749.1"/>
    </source>
</evidence>
<dbReference type="EMBL" id="HG721920">
    <property type="protein sequence ID" value="CDJ60749.1"/>
    <property type="molecule type" value="Genomic_DNA"/>
</dbReference>
<dbReference type="Proteomes" id="UP000030763">
    <property type="component" value="Unassembled WGS sequence"/>
</dbReference>
<protein>
    <submittedName>
        <fullName evidence="1">Uncharacterized protein</fullName>
    </submittedName>
</protein>
<accession>U6ME72</accession>
<organism evidence="1 2">
    <name type="scientific">Eimeria maxima</name>
    <name type="common">Coccidian parasite</name>
    <dbReference type="NCBI Taxonomy" id="5804"/>
    <lineage>
        <taxon>Eukaryota</taxon>
        <taxon>Sar</taxon>
        <taxon>Alveolata</taxon>
        <taxon>Apicomplexa</taxon>
        <taxon>Conoidasida</taxon>
        <taxon>Coccidia</taxon>
        <taxon>Eucoccidiorida</taxon>
        <taxon>Eimeriorina</taxon>
        <taxon>Eimeriidae</taxon>
        <taxon>Eimeria</taxon>
    </lineage>
</organism>
<name>U6ME72_EIMMA</name>
<dbReference type="VEuPathDB" id="ToxoDB:EMWEY_00034460"/>
<proteinExistence type="predicted"/>
<gene>
    <name evidence="1" type="ORF">EMWEY_00034460</name>
</gene>
<dbReference type="GeneID" id="25337432"/>
<reference evidence="1" key="2">
    <citation type="submission" date="2013-10" db="EMBL/GenBank/DDBJ databases">
        <authorList>
            <person name="Aslett M."/>
        </authorList>
    </citation>
    <scope>NUCLEOTIDE SEQUENCE [LARGE SCALE GENOMIC DNA]</scope>
    <source>
        <strain evidence="1">Weybridge</strain>
    </source>
</reference>
<keyword evidence="2" id="KW-1185">Reference proteome</keyword>
<reference evidence="1" key="1">
    <citation type="submission" date="2013-10" db="EMBL/GenBank/DDBJ databases">
        <title>Genomic analysis of the causative agents of coccidiosis in chickens.</title>
        <authorList>
            <person name="Reid A.J."/>
            <person name="Blake D."/>
            <person name="Billington K."/>
            <person name="Browne H."/>
            <person name="Dunn M."/>
            <person name="Hung S."/>
            <person name="Kawahara F."/>
            <person name="Miranda-Saavedra D."/>
            <person name="Mourier T."/>
            <person name="Nagra H."/>
            <person name="Otto T.D."/>
            <person name="Rawlings N."/>
            <person name="Sanchez A."/>
            <person name="Sanders M."/>
            <person name="Subramaniam C."/>
            <person name="Tay Y."/>
            <person name="Dear P."/>
            <person name="Doerig C."/>
            <person name="Gruber A."/>
            <person name="Parkinson J."/>
            <person name="Shirley M."/>
            <person name="Wan K.L."/>
            <person name="Berriman M."/>
            <person name="Tomley F."/>
            <person name="Pain A."/>
        </authorList>
    </citation>
    <scope>NUCLEOTIDE SEQUENCE [LARGE SCALE GENOMIC DNA]</scope>
    <source>
        <strain evidence="1">Weybridge</strain>
    </source>
</reference>